<dbReference type="RefSeq" id="WP_191282219.1">
    <property type="nucleotide sequence ID" value="NZ_BNAI01000001.1"/>
</dbReference>
<accession>A0A8J3GPH6</accession>
<dbReference type="Proteomes" id="UP000617531">
    <property type="component" value="Unassembled WGS sequence"/>
</dbReference>
<proteinExistence type="predicted"/>
<dbReference type="InterPro" id="IPR021354">
    <property type="entry name" value="DUF2975"/>
</dbReference>
<feature type="transmembrane region" description="Helical" evidence="1">
    <location>
        <begin position="102"/>
        <end position="122"/>
    </location>
</feature>
<evidence type="ECO:0000256" key="1">
    <source>
        <dbReference type="SAM" id="Phobius"/>
    </source>
</evidence>
<evidence type="ECO:0000313" key="2">
    <source>
        <dbReference type="EMBL" id="GHF10397.1"/>
    </source>
</evidence>
<feature type="transmembrane region" description="Helical" evidence="1">
    <location>
        <begin position="128"/>
        <end position="150"/>
    </location>
</feature>
<gene>
    <name evidence="2" type="ORF">GCM10011600_09420</name>
</gene>
<dbReference type="AlphaFoldDB" id="A0A8J3GPH6"/>
<feature type="transmembrane region" description="Helical" evidence="1">
    <location>
        <begin position="12"/>
        <end position="39"/>
    </location>
</feature>
<evidence type="ECO:0000313" key="3">
    <source>
        <dbReference type="Proteomes" id="UP000617531"/>
    </source>
</evidence>
<protein>
    <recommendedName>
        <fullName evidence="4">DUF2975 domain-containing protein</fullName>
    </recommendedName>
</protein>
<feature type="transmembrane region" description="Helical" evidence="1">
    <location>
        <begin position="59"/>
        <end position="81"/>
    </location>
</feature>
<dbReference type="EMBL" id="BNAI01000001">
    <property type="protein sequence ID" value="GHF10397.1"/>
    <property type="molecule type" value="Genomic_DNA"/>
</dbReference>
<keyword evidence="1" id="KW-0472">Membrane</keyword>
<keyword evidence="3" id="KW-1185">Reference proteome</keyword>
<comment type="caution">
    <text evidence="2">The sequence shown here is derived from an EMBL/GenBank/DDBJ whole genome shotgun (WGS) entry which is preliminary data.</text>
</comment>
<evidence type="ECO:0008006" key="4">
    <source>
        <dbReference type="Google" id="ProtNLM"/>
    </source>
</evidence>
<keyword evidence="1" id="KW-1133">Transmembrane helix</keyword>
<reference evidence="2" key="2">
    <citation type="submission" date="2020-09" db="EMBL/GenBank/DDBJ databases">
        <authorList>
            <person name="Sun Q."/>
            <person name="Zhou Y."/>
        </authorList>
    </citation>
    <scope>NUCLEOTIDE SEQUENCE</scope>
    <source>
        <strain evidence="2">CGMCC 1.16548</strain>
    </source>
</reference>
<name>A0A8J3GPH6_9MICO</name>
<dbReference type="Pfam" id="PF11188">
    <property type="entry name" value="DUF2975"/>
    <property type="match status" value="1"/>
</dbReference>
<reference evidence="2" key="1">
    <citation type="journal article" date="2014" name="Int. J. Syst. Evol. Microbiol.">
        <title>Complete genome sequence of Corynebacterium casei LMG S-19264T (=DSM 44701T), isolated from a smear-ripened cheese.</title>
        <authorList>
            <consortium name="US DOE Joint Genome Institute (JGI-PGF)"/>
            <person name="Walter F."/>
            <person name="Albersmeier A."/>
            <person name="Kalinowski J."/>
            <person name="Ruckert C."/>
        </authorList>
    </citation>
    <scope>NUCLEOTIDE SEQUENCE</scope>
    <source>
        <strain evidence="2">CGMCC 1.16548</strain>
    </source>
</reference>
<organism evidence="2 3">
    <name type="scientific">Pseudolysinimonas yzui</name>
    <dbReference type="NCBI Taxonomy" id="2708254"/>
    <lineage>
        <taxon>Bacteria</taxon>
        <taxon>Bacillati</taxon>
        <taxon>Actinomycetota</taxon>
        <taxon>Actinomycetes</taxon>
        <taxon>Micrococcales</taxon>
        <taxon>Microbacteriaceae</taxon>
        <taxon>Pseudolysinimonas</taxon>
    </lineage>
</organism>
<sequence length="168" mass="18051">MTNETALDLPRPWLPLVVATFVALGVLFASIGLLQYGLIALSDYYVRTLPEYSDLQPPLLALLLGGGMCFQVAIVATAILVGRVRTGRILQQSAMRWVDLMVAAITVAGLVTVTLVILLRIADALPPGIMLVLVVGGVALAVLDLLLLVLRSLLRRAILLRTELDEVV</sequence>
<keyword evidence="1" id="KW-0812">Transmembrane</keyword>